<accession>A0A7C9MTK8</accession>
<evidence type="ECO:0000313" key="3">
    <source>
        <dbReference type="Proteomes" id="UP000480350"/>
    </source>
</evidence>
<name>A0A7C9MTK8_9RHOB</name>
<evidence type="ECO:0000313" key="2">
    <source>
        <dbReference type="EMBL" id="MXQ06260.1"/>
    </source>
</evidence>
<sequence>MTLTLILTRHAKSDWDDPALDDYDRPLNARGRRSAAAIGSWLVAQDLQPDVVLLSGARRTVETWEGMASRFPETSVETVGKLYLGNAAAILSALRAQSAPTVMVICHNPGIADFARRMARTPPDHPRFGDYPTAATTVMRFDVQTWQEIDWSSAAAAAFTVPRDLSEA</sequence>
<gene>
    <name evidence="2" type="ORF">GQ651_00225</name>
</gene>
<reference evidence="2 3" key="2">
    <citation type="submission" date="2020-03" db="EMBL/GenBank/DDBJ databases">
        <title>Kangsaoukella pontilimi gen. nov., sp. nov., a new member of the family Rhodobacteraceae isolated from a tidal mudflat.</title>
        <authorList>
            <person name="Kim I.S."/>
        </authorList>
    </citation>
    <scope>NUCLEOTIDE SEQUENCE [LARGE SCALE GENOMIC DNA]</scope>
    <source>
        <strain evidence="2 3">GH1-50</strain>
    </source>
</reference>
<dbReference type="SUPFAM" id="SSF53254">
    <property type="entry name" value="Phosphoglycerate mutase-like"/>
    <property type="match status" value="1"/>
</dbReference>
<dbReference type="CDD" id="cd07067">
    <property type="entry name" value="HP_PGM_like"/>
    <property type="match status" value="1"/>
</dbReference>
<comment type="caution">
    <text evidence="2">The sequence shown here is derived from an EMBL/GenBank/DDBJ whole genome shotgun (WGS) entry which is preliminary data.</text>
</comment>
<keyword evidence="3" id="KW-1185">Reference proteome</keyword>
<dbReference type="PANTHER" id="PTHR47623:SF1">
    <property type="entry name" value="OS09G0287300 PROTEIN"/>
    <property type="match status" value="1"/>
</dbReference>
<feature type="binding site" evidence="1">
    <location>
        <position position="59"/>
    </location>
    <ligand>
        <name>substrate</name>
    </ligand>
</feature>
<evidence type="ECO:0000256" key="1">
    <source>
        <dbReference type="PIRSR" id="PIRSR613078-2"/>
    </source>
</evidence>
<dbReference type="EMBL" id="WUPT01000001">
    <property type="protein sequence ID" value="MXQ06260.1"/>
    <property type="molecule type" value="Genomic_DNA"/>
</dbReference>
<proteinExistence type="predicted"/>
<dbReference type="SMART" id="SM00855">
    <property type="entry name" value="PGAM"/>
    <property type="match status" value="1"/>
</dbReference>
<dbReference type="Gene3D" id="3.40.50.1240">
    <property type="entry name" value="Phosphoglycerate mutase-like"/>
    <property type="match status" value="1"/>
</dbReference>
<dbReference type="Pfam" id="PF00300">
    <property type="entry name" value="His_Phos_1"/>
    <property type="match status" value="1"/>
</dbReference>
<organism evidence="2 3">
    <name type="scientific">Kangsaoukella pontilimi</name>
    <dbReference type="NCBI Taxonomy" id="2691042"/>
    <lineage>
        <taxon>Bacteria</taxon>
        <taxon>Pseudomonadati</taxon>
        <taxon>Pseudomonadota</taxon>
        <taxon>Alphaproteobacteria</taxon>
        <taxon>Rhodobacterales</taxon>
        <taxon>Paracoccaceae</taxon>
        <taxon>Kangsaoukella</taxon>
    </lineage>
</organism>
<dbReference type="RefSeq" id="WP_160762215.1">
    <property type="nucleotide sequence ID" value="NZ_WUPT01000001.1"/>
</dbReference>
<dbReference type="InterPro" id="IPR013078">
    <property type="entry name" value="His_Pase_superF_clade-1"/>
</dbReference>
<dbReference type="PANTHER" id="PTHR47623">
    <property type="entry name" value="OS09G0287300 PROTEIN"/>
    <property type="match status" value="1"/>
</dbReference>
<protein>
    <submittedName>
        <fullName evidence="2">Histidine phosphatase family protein</fullName>
    </submittedName>
</protein>
<dbReference type="Proteomes" id="UP000480350">
    <property type="component" value="Unassembled WGS sequence"/>
</dbReference>
<dbReference type="AlphaFoldDB" id="A0A7C9MTK8"/>
<dbReference type="InterPro" id="IPR029033">
    <property type="entry name" value="His_PPase_superfam"/>
</dbReference>
<reference evidence="2 3" key="1">
    <citation type="submission" date="2019-12" db="EMBL/GenBank/DDBJ databases">
        <authorList>
            <person name="Lee S.D."/>
        </authorList>
    </citation>
    <scope>NUCLEOTIDE SEQUENCE [LARGE SCALE GENOMIC DNA]</scope>
    <source>
        <strain evidence="2 3">GH1-50</strain>
    </source>
</reference>